<keyword evidence="3" id="KW-1185">Reference proteome</keyword>
<evidence type="ECO:0000313" key="2">
    <source>
        <dbReference type="EMBL" id="PLW32232.1"/>
    </source>
</evidence>
<sequence length="315" mass="34036">MLPAWIFCLFIQLGPIFKISALPTIRLREEFQPSSSQVLETGSGHGSTKRHKAILETGVENSQACKLSPTNTIYHGNMLQVPVYADALDQQARSYQQGDLLLSKGPSQGSISTVQPSMLTHEGLNNSLYGGSSYNLGNLASSSFQNHPGLLEPSFLKEFFSDVEDPGSWNKEHLDSFHELGRLIGMHSTANEGVNSNNPSNMALEETSGSSSHADPSFSLCHIISQTSGGPRAAYVPNEVQKYLHFPISLGPRISPTSGGLPAAYGPNEVQKDLQFPGFWDHSNGQKFLEPLRVSSNEAGVLRTTGNTVAQGIPL</sequence>
<organism evidence="2 3">
    <name type="scientific">Puccinia coronata f. sp. avenae</name>
    <dbReference type="NCBI Taxonomy" id="200324"/>
    <lineage>
        <taxon>Eukaryota</taxon>
        <taxon>Fungi</taxon>
        <taxon>Dikarya</taxon>
        <taxon>Basidiomycota</taxon>
        <taxon>Pucciniomycotina</taxon>
        <taxon>Pucciniomycetes</taxon>
        <taxon>Pucciniales</taxon>
        <taxon>Pucciniaceae</taxon>
        <taxon>Puccinia</taxon>
    </lineage>
</organism>
<reference evidence="2 3" key="1">
    <citation type="submission" date="2017-11" db="EMBL/GenBank/DDBJ databases">
        <title>De novo assembly and phasing of dikaryotic genomes from two isolates of Puccinia coronata f. sp. avenae, the causal agent of oat crown rust.</title>
        <authorList>
            <person name="Miller M.E."/>
            <person name="Zhang Y."/>
            <person name="Omidvar V."/>
            <person name="Sperschneider J."/>
            <person name="Schwessinger B."/>
            <person name="Raley C."/>
            <person name="Palmer J.M."/>
            <person name="Garnica D."/>
            <person name="Upadhyaya N."/>
            <person name="Rathjen J."/>
            <person name="Taylor J.M."/>
            <person name="Park R.F."/>
            <person name="Dodds P.N."/>
            <person name="Hirsch C.D."/>
            <person name="Kianian S.F."/>
            <person name="Figueroa M."/>
        </authorList>
    </citation>
    <scope>NUCLEOTIDE SEQUENCE [LARGE SCALE GENOMIC DNA]</scope>
    <source>
        <strain evidence="2">12NC29</strain>
    </source>
</reference>
<accession>A0A2N5U3B3</accession>
<feature type="chain" id="PRO_5014807965" evidence="1">
    <location>
        <begin position="22"/>
        <end position="315"/>
    </location>
</feature>
<name>A0A2N5U3B3_9BASI</name>
<evidence type="ECO:0000256" key="1">
    <source>
        <dbReference type="SAM" id="SignalP"/>
    </source>
</evidence>
<dbReference type="EMBL" id="PGCJ01000327">
    <property type="protein sequence ID" value="PLW32232.1"/>
    <property type="molecule type" value="Genomic_DNA"/>
</dbReference>
<feature type="signal peptide" evidence="1">
    <location>
        <begin position="1"/>
        <end position="21"/>
    </location>
</feature>
<comment type="caution">
    <text evidence="2">The sequence shown here is derived from an EMBL/GenBank/DDBJ whole genome shotgun (WGS) entry which is preliminary data.</text>
</comment>
<dbReference type="AlphaFoldDB" id="A0A2N5U3B3"/>
<gene>
    <name evidence="2" type="ORF">PCANC_17994</name>
</gene>
<proteinExistence type="predicted"/>
<protein>
    <submittedName>
        <fullName evidence="2">Uncharacterized protein</fullName>
    </submittedName>
</protein>
<evidence type="ECO:0000313" key="3">
    <source>
        <dbReference type="Proteomes" id="UP000235388"/>
    </source>
</evidence>
<dbReference type="Proteomes" id="UP000235388">
    <property type="component" value="Unassembled WGS sequence"/>
</dbReference>
<keyword evidence="1" id="KW-0732">Signal</keyword>